<feature type="compositionally biased region" description="Polar residues" evidence="1">
    <location>
        <begin position="127"/>
        <end position="149"/>
    </location>
</feature>
<feature type="region of interest" description="Disordered" evidence="1">
    <location>
        <begin position="69"/>
        <end position="149"/>
    </location>
</feature>
<proteinExistence type="predicted"/>
<feature type="chain" id="PRO_5042196352" evidence="2">
    <location>
        <begin position="22"/>
        <end position="220"/>
    </location>
</feature>
<reference evidence="3 4" key="1">
    <citation type="journal article" date="2021" name="Sci. Rep.">
        <title>The genome of the diatom Chaetoceros tenuissimus carries an ancient integrated fragment of an extant virus.</title>
        <authorList>
            <person name="Hongo Y."/>
            <person name="Kimura K."/>
            <person name="Takaki Y."/>
            <person name="Yoshida Y."/>
            <person name="Baba S."/>
            <person name="Kobayashi G."/>
            <person name="Nagasaki K."/>
            <person name="Hano T."/>
            <person name="Tomaru Y."/>
        </authorList>
    </citation>
    <scope>NUCLEOTIDE SEQUENCE [LARGE SCALE GENOMIC DNA]</scope>
    <source>
        <strain evidence="3 4">NIES-3715</strain>
    </source>
</reference>
<dbReference type="Proteomes" id="UP001054902">
    <property type="component" value="Unassembled WGS sequence"/>
</dbReference>
<accession>A0AAD3DBM2</accession>
<feature type="signal peptide" evidence="2">
    <location>
        <begin position="1"/>
        <end position="21"/>
    </location>
</feature>
<keyword evidence="2" id="KW-0732">Signal</keyword>
<gene>
    <name evidence="3" type="ORF">CTEN210_17852</name>
</gene>
<sequence>MKNSILLIAAVSTCSLQGTQAFTVNTLPSVASTRDATSSTHPRYALALPNQASRASLHTSRVRTLCLVPDRKNSEQGAPSQDVSNQKRNGRRKRTSSALFYAPNQDTSKPSHMASQAFYKHSEKPRTTASSSSKLQATPLSNSVLSSSDTLPSFPTAHGLLSPETVMRMEDRMKQNHDASCHAVNMFLDKYKSEGPMSCLSFLTDDEVLPRLTEAMRDIL</sequence>
<protein>
    <submittedName>
        <fullName evidence="3">Uncharacterized protein</fullName>
    </submittedName>
</protein>
<feature type="compositionally biased region" description="Polar residues" evidence="1">
    <location>
        <begin position="75"/>
        <end position="87"/>
    </location>
</feature>
<dbReference type="AlphaFoldDB" id="A0AAD3DBM2"/>
<evidence type="ECO:0000313" key="3">
    <source>
        <dbReference type="EMBL" id="GFH61376.1"/>
    </source>
</evidence>
<comment type="caution">
    <text evidence="3">The sequence shown here is derived from an EMBL/GenBank/DDBJ whole genome shotgun (WGS) entry which is preliminary data.</text>
</comment>
<dbReference type="EMBL" id="BLLK01000074">
    <property type="protein sequence ID" value="GFH61376.1"/>
    <property type="molecule type" value="Genomic_DNA"/>
</dbReference>
<organism evidence="3 4">
    <name type="scientific">Chaetoceros tenuissimus</name>
    <dbReference type="NCBI Taxonomy" id="426638"/>
    <lineage>
        <taxon>Eukaryota</taxon>
        <taxon>Sar</taxon>
        <taxon>Stramenopiles</taxon>
        <taxon>Ochrophyta</taxon>
        <taxon>Bacillariophyta</taxon>
        <taxon>Coscinodiscophyceae</taxon>
        <taxon>Chaetocerotophycidae</taxon>
        <taxon>Chaetocerotales</taxon>
        <taxon>Chaetocerotaceae</taxon>
        <taxon>Chaetoceros</taxon>
    </lineage>
</organism>
<name>A0AAD3DBM2_9STRA</name>
<keyword evidence="4" id="KW-1185">Reference proteome</keyword>
<evidence type="ECO:0000256" key="2">
    <source>
        <dbReference type="SAM" id="SignalP"/>
    </source>
</evidence>
<evidence type="ECO:0000313" key="4">
    <source>
        <dbReference type="Proteomes" id="UP001054902"/>
    </source>
</evidence>
<feature type="compositionally biased region" description="Polar residues" evidence="1">
    <location>
        <begin position="104"/>
        <end position="114"/>
    </location>
</feature>
<evidence type="ECO:0000256" key="1">
    <source>
        <dbReference type="SAM" id="MobiDB-lite"/>
    </source>
</evidence>